<comment type="caution">
    <text evidence="2">The sequence shown here is derived from an EMBL/GenBank/DDBJ whole genome shotgun (WGS) entry which is preliminary data.</text>
</comment>
<reference evidence="2 3" key="1">
    <citation type="submission" date="2024-02" db="EMBL/GenBank/DDBJ databases">
        <authorList>
            <person name="Saticioglu I.B."/>
        </authorList>
    </citation>
    <scope>NUCLEOTIDE SEQUENCE [LARGE SCALE GENOMIC DNA]</scope>
    <source>
        <strain evidence="2 3">Mu-43</strain>
    </source>
</reference>
<name>A0ABU8LFW4_9MICO</name>
<keyword evidence="1" id="KW-1133">Transmembrane helix</keyword>
<gene>
    <name evidence="2" type="ORF">WDU93_00845</name>
</gene>
<feature type="transmembrane region" description="Helical" evidence="1">
    <location>
        <begin position="27"/>
        <end position="49"/>
    </location>
</feature>
<evidence type="ECO:0000256" key="1">
    <source>
        <dbReference type="SAM" id="Phobius"/>
    </source>
</evidence>
<feature type="transmembrane region" description="Helical" evidence="1">
    <location>
        <begin position="85"/>
        <end position="105"/>
    </location>
</feature>
<dbReference type="Proteomes" id="UP001366085">
    <property type="component" value="Unassembled WGS sequence"/>
</dbReference>
<evidence type="ECO:0000313" key="2">
    <source>
        <dbReference type="EMBL" id="MEJ1090224.1"/>
    </source>
</evidence>
<sequence>MTFATVQQQLTTPEGFSKALDVRSAPIGLFWSLILITVLAIGVNLFQLGSATDWDWYLMGRYFLDPDAVQFEGYRAGRSEAFRFFAVYAPLVALPLAVIALIVHLSTRGKTGRKRFEAFQQRGWVARQRFTGLRVKSGNQQADTVLLSHPSMPDEAFDAAAFQYASENAALDKKAKKAAARAAVKAGVIQGVSAARLTPTLPGELIIALARGKSEYVVVIPPEPGTNSKIEILPLKL</sequence>
<protein>
    <submittedName>
        <fullName evidence="2">Uncharacterized protein</fullName>
    </submittedName>
</protein>
<evidence type="ECO:0000313" key="3">
    <source>
        <dbReference type="Proteomes" id="UP001366085"/>
    </source>
</evidence>
<accession>A0ABU8LFW4</accession>
<proteinExistence type="predicted"/>
<keyword evidence="1" id="KW-0812">Transmembrane</keyword>
<dbReference type="EMBL" id="JBBDGN010000001">
    <property type="protein sequence ID" value="MEJ1090224.1"/>
    <property type="molecule type" value="Genomic_DNA"/>
</dbReference>
<dbReference type="RefSeq" id="WP_337316395.1">
    <property type="nucleotide sequence ID" value="NZ_JBBDGN010000001.1"/>
</dbReference>
<organism evidence="2 3">
    <name type="scientific">Microbacterium istanbulense</name>
    <dbReference type="NCBI Taxonomy" id="3122049"/>
    <lineage>
        <taxon>Bacteria</taxon>
        <taxon>Bacillati</taxon>
        <taxon>Actinomycetota</taxon>
        <taxon>Actinomycetes</taxon>
        <taxon>Micrococcales</taxon>
        <taxon>Microbacteriaceae</taxon>
        <taxon>Microbacterium</taxon>
    </lineage>
</organism>
<keyword evidence="1" id="KW-0472">Membrane</keyword>
<keyword evidence="3" id="KW-1185">Reference proteome</keyword>